<dbReference type="PRINTS" id="PR00344">
    <property type="entry name" value="BCTRLSENSOR"/>
</dbReference>
<dbReference type="InterPro" id="IPR003594">
    <property type="entry name" value="HATPase_dom"/>
</dbReference>
<dbReference type="InterPro" id="IPR036097">
    <property type="entry name" value="HisK_dim/P_sf"/>
</dbReference>
<dbReference type="SUPFAM" id="SSF55874">
    <property type="entry name" value="ATPase domain of HSP90 chaperone/DNA topoisomerase II/histidine kinase"/>
    <property type="match status" value="1"/>
</dbReference>
<evidence type="ECO:0000313" key="10">
    <source>
        <dbReference type="Proteomes" id="UP000315289"/>
    </source>
</evidence>
<dbReference type="CDD" id="cd00075">
    <property type="entry name" value="HATPase"/>
    <property type="match status" value="1"/>
</dbReference>
<dbReference type="Proteomes" id="UP000315289">
    <property type="component" value="Unassembled WGS sequence"/>
</dbReference>
<dbReference type="SMART" id="SM00387">
    <property type="entry name" value="HATPase_c"/>
    <property type="match status" value="1"/>
</dbReference>
<organism evidence="9 10">
    <name type="scientific">Candidatus Nitrosocosmicus arcticus</name>
    <dbReference type="NCBI Taxonomy" id="2035267"/>
    <lineage>
        <taxon>Archaea</taxon>
        <taxon>Nitrososphaerota</taxon>
        <taxon>Nitrososphaeria</taxon>
        <taxon>Nitrososphaerales</taxon>
        <taxon>Nitrososphaeraceae</taxon>
        <taxon>Candidatus Nitrosocosmicus</taxon>
    </lineage>
</organism>
<keyword evidence="7" id="KW-0175">Coiled coil</keyword>
<evidence type="ECO:0000256" key="6">
    <source>
        <dbReference type="ARBA" id="ARBA00023012"/>
    </source>
</evidence>
<dbReference type="InterPro" id="IPR036890">
    <property type="entry name" value="HATPase_C_sf"/>
</dbReference>
<comment type="catalytic activity">
    <reaction evidence="1">
        <text>ATP + protein L-histidine = ADP + protein N-phospho-L-histidine.</text>
        <dbReference type="EC" id="2.7.13.3"/>
    </reaction>
</comment>
<dbReference type="EC" id="2.7.13.3" evidence="2"/>
<dbReference type="CDD" id="cd00082">
    <property type="entry name" value="HisKA"/>
    <property type="match status" value="1"/>
</dbReference>
<name>A0A557SUX7_9ARCH</name>
<dbReference type="SUPFAM" id="SSF47384">
    <property type="entry name" value="Homodimeric domain of signal transducing histidine kinase"/>
    <property type="match status" value="1"/>
</dbReference>
<feature type="coiled-coil region" evidence="7">
    <location>
        <begin position="14"/>
        <end position="55"/>
    </location>
</feature>
<keyword evidence="10" id="KW-1185">Reference proteome</keyword>
<proteinExistence type="predicted"/>
<dbReference type="PANTHER" id="PTHR43711">
    <property type="entry name" value="TWO-COMPONENT HISTIDINE KINASE"/>
    <property type="match status" value="1"/>
</dbReference>
<dbReference type="OrthoDB" id="342253at2157"/>
<gene>
    <name evidence="9" type="ORF">NARC_80142</name>
</gene>
<dbReference type="Pfam" id="PF00512">
    <property type="entry name" value="HisKA"/>
    <property type="match status" value="1"/>
</dbReference>
<dbReference type="InterPro" id="IPR050736">
    <property type="entry name" value="Sensor_HK_Regulatory"/>
</dbReference>
<evidence type="ECO:0000256" key="4">
    <source>
        <dbReference type="ARBA" id="ARBA00022679"/>
    </source>
</evidence>
<feature type="domain" description="Histidine kinase" evidence="8">
    <location>
        <begin position="104"/>
        <end position="374"/>
    </location>
</feature>
<keyword evidence="4 9" id="KW-0808">Transferase</keyword>
<dbReference type="AlphaFoldDB" id="A0A557SUX7"/>
<evidence type="ECO:0000256" key="3">
    <source>
        <dbReference type="ARBA" id="ARBA00022553"/>
    </source>
</evidence>
<dbReference type="SMART" id="SM00388">
    <property type="entry name" value="HisKA"/>
    <property type="match status" value="1"/>
</dbReference>
<keyword evidence="5 9" id="KW-0418">Kinase</keyword>
<dbReference type="PROSITE" id="PS50109">
    <property type="entry name" value="HIS_KIN"/>
    <property type="match status" value="1"/>
</dbReference>
<comment type="caution">
    <text evidence="9">The sequence shown here is derived from an EMBL/GenBank/DDBJ whole genome shotgun (WGS) entry which is preliminary data.</text>
</comment>
<protein>
    <recommendedName>
        <fullName evidence="2">histidine kinase</fullName>
        <ecNumber evidence="2">2.7.13.3</ecNumber>
    </recommendedName>
</protein>
<dbReference type="InterPro" id="IPR003661">
    <property type="entry name" value="HisK_dim/P_dom"/>
</dbReference>
<evidence type="ECO:0000259" key="8">
    <source>
        <dbReference type="PROSITE" id="PS50109"/>
    </source>
</evidence>
<dbReference type="InterPro" id="IPR004358">
    <property type="entry name" value="Sig_transdc_His_kin-like_C"/>
</dbReference>
<accession>A0A557SUX7</accession>
<evidence type="ECO:0000256" key="5">
    <source>
        <dbReference type="ARBA" id="ARBA00022777"/>
    </source>
</evidence>
<reference evidence="9 10" key="1">
    <citation type="journal article" date="2019" name="Front. Microbiol.">
        <title>Ammonia Oxidation by the Arctic Terrestrial Thaumarchaeote Candidatus Nitrosocosmicus arcticus Is Stimulated by Increasing Temperatures.</title>
        <authorList>
            <person name="Alves R.J.E."/>
            <person name="Kerou M."/>
            <person name="Zappe A."/>
            <person name="Bittner R."/>
            <person name="Abby S.S."/>
            <person name="Schmidt H.A."/>
            <person name="Pfeifer K."/>
            <person name="Schleper C."/>
        </authorList>
    </citation>
    <scope>NUCLEOTIDE SEQUENCE [LARGE SCALE GENOMIC DNA]</scope>
    <source>
        <strain evidence="9 10">Kfb</strain>
    </source>
</reference>
<dbReference type="InterPro" id="IPR005467">
    <property type="entry name" value="His_kinase_dom"/>
</dbReference>
<evidence type="ECO:0000256" key="7">
    <source>
        <dbReference type="SAM" id="Coils"/>
    </source>
</evidence>
<keyword evidence="3" id="KW-0597">Phosphoprotein</keyword>
<evidence type="ECO:0000256" key="1">
    <source>
        <dbReference type="ARBA" id="ARBA00000085"/>
    </source>
</evidence>
<dbReference type="Pfam" id="PF02518">
    <property type="entry name" value="HATPase_c"/>
    <property type="match status" value="1"/>
</dbReference>
<dbReference type="GO" id="GO:0000155">
    <property type="term" value="F:phosphorelay sensor kinase activity"/>
    <property type="evidence" value="ECO:0007669"/>
    <property type="project" value="InterPro"/>
</dbReference>
<dbReference type="EMBL" id="VOAH01000008">
    <property type="protein sequence ID" value="TVP40412.1"/>
    <property type="molecule type" value="Genomic_DNA"/>
</dbReference>
<keyword evidence="6" id="KW-0902">Two-component regulatory system</keyword>
<sequence>MNVKDLLTIKTGELIAKTEELREVNESLHLLNDEIRQKTEEIRNTKKDLSETERDLLVAYDKLTNINKKFTLTSQELANVNMELVVANEQIKEHLLNQKEFIDITAHELRTPIQAISGNFELIEMDIPSLLQNSLTGQNNINNEFEGLIKDKPRLEQFTNRLISTFRSSQRLEKLVNDILDTSRIESNRFELHKESFNLNEKIQNVIKDIYNKTSLSSHQGNSTVRSSIVFEPQDDPIIVFADKIRIFEVLSNLINNAIKFSNGKPITISVKRPQINGNKMNPVNDEDVEYGERDNSKKKDEFVLVYIQDKGKGIDEEVLPRLFNKFVTKSDQGTGLGLFIAKNIIEAHGGRIWAQNNKNEKGSTFTFCLPINK</sequence>
<evidence type="ECO:0000256" key="2">
    <source>
        <dbReference type="ARBA" id="ARBA00012438"/>
    </source>
</evidence>
<dbReference type="RefSeq" id="WP_144731667.1">
    <property type="nucleotide sequence ID" value="NZ_ML675584.1"/>
</dbReference>
<dbReference type="PANTHER" id="PTHR43711:SF1">
    <property type="entry name" value="HISTIDINE KINASE 1"/>
    <property type="match status" value="1"/>
</dbReference>
<dbReference type="Gene3D" id="3.30.565.10">
    <property type="entry name" value="Histidine kinase-like ATPase, C-terminal domain"/>
    <property type="match status" value="1"/>
</dbReference>
<evidence type="ECO:0000313" key="9">
    <source>
        <dbReference type="EMBL" id="TVP40412.1"/>
    </source>
</evidence>
<dbReference type="Gene3D" id="1.10.287.130">
    <property type="match status" value="1"/>
</dbReference>